<keyword evidence="2" id="KW-1185">Reference proteome</keyword>
<dbReference type="InterPro" id="IPR052707">
    <property type="entry name" value="OsmC_Ohr_Peroxiredoxin"/>
</dbReference>
<dbReference type="SUPFAM" id="SSF82784">
    <property type="entry name" value="OsmC-like"/>
    <property type="match status" value="1"/>
</dbReference>
<organism evidence="1 2">
    <name type="scientific">Hyella patelloides LEGE 07179</name>
    <dbReference type="NCBI Taxonomy" id="945734"/>
    <lineage>
        <taxon>Bacteria</taxon>
        <taxon>Bacillati</taxon>
        <taxon>Cyanobacteriota</taxon>
        <taxon>Cyanophyceae</taxon>
        <taxon>Pleurocapsales</taxon>
        <taxon>Hyellaceae</taxon>
        <taxon>Hyella</taxon>
    </lineage>
</organism>
<dbReference type="EMBL" id="CAACVJ010000534">
    <property type="protein sequence ID" value="VEP17273.1"/>
    <property type="molecule type" value="Genomic_DNA"/>
</dbReference>
<dbReference type="PANTHER" id="PTHR42830">
    <property type="entry name" value="OSMOTICALLY INDUCIBLE FAMILY PROTEIN"/>
    <property type="match status" value="1"/>
</dbReference>
<gene>
    <name evidence="1" type="ORF">H1P_580020</name>
</gene>
<dbReference type="InterPro" id="IPR003718">
    <property type="entry name" value="OsmC/Ohr_fam"/>
</dbReference>
<dbReference type="InterPro" id="IPR036102">
    <property type="entry name" value="OsmC/Ohrsf"/>
</dbReference>
<proteinExistence type="predicted"/>
<dbReference type="InterPro" id="IPR015946">
    <property type="entry name" value="KH_dom-like_a/b"/>
</dbReference>
<dbReference type="Pfam" id="PF02566">
    <property type="entry name" value="OsmC"/>
    <property type="match status" value="1"/>
</dbReference>
<evidence type="ECO:0000313" key="2">
    <source>
        <dbReference type="Proteomes" id="UP000320055"/>
    </source>
</evidence>
<sequence>MIKYSKEHLYQLALQWTGNRGEGTVNYRAYERTYQIEVSGKPVILGSSDPAFRGDKNKYNPEELLVASISSCHLLWYLHLCADEGVIVIDYSDFPVGKMCETKNGGGRFTEVILQPEITITTESDLEQATKLHHKAHELCFIANSVNFPVICQPSIKCKDN</sequence>
<protein>
    <submittedName>
        <fullName evidence="1">Peroxiredoxin</fullName>
    </submittedName>
</protein>
<dbReference type="Proteomes" id="UP000320055">
    <property type="component" value="Unassembled WGS sequence"/>
</dbReference>
<name>A0A563W152_9CYAN</name>
<reference evidence="1 2" key="1">
    <citation type="submission" date="2019-01" db="EMBL/GenBank/DDBJ databases">
        <authorList>
            <person name="Brito A."/>
        </authorList>
    </citation>
    <scope>NUCLEOTIDE SEQUENCE [LARGE SCALE GENOMIC DNA]</scope>
    <source>
        <strain evidence="1">1</strain>
    </source>
</reference>
<dbReference type="RefSeq" id="WP_222427010.1">
    <property type="nucleotide sequence ID" value="NZ_LR213817.1"/>
</dbReference>
<dbReference type="AlphaFoldDB" id="A0A563W152"/>
<dbReference type="Gene3D" id="3.30.300.20">
    <property type="match status" value="1"/>
</dbReference>
<accession>A0A563W152</accession>
<evidence type="ECO:0000313" key="1">
    <source>
        <dbReference type="EMBL" id="VEP17273.1"/>
    </source>
</evidence>
<dbReference type="PANTHER" id="PTHR42830:SF2">
    <property type="entry name" value="OSMC_OHR FAMILY PROTEIN"/>
    <property type="match status" value="1"/>
</dbReference>